<dbReference type="Pfam" id="PF13424">
    <property type="entry name" value="TPR_12"/>
    <property type="match status" value="2"/>
</dbReference>
<dbReference type="CDD" id="cd00075">
    <property type="entry name" value="HATPase"/>
    <property type="match status" value="1"/>
</dbReference>
<dbReference type="EMBL" id="CP034562">
    <property type="protein sequence ID" value="AZQ61642.1"/>
    <property type="molecule type" value="Genomic_DNA"/>
</dbReference>
<organism evidence="11 12">
    <name type="scientific">Flammeovirga pectinis</name>
    <dbReference type="NCBI Taxonomy" id="2494373"/>
    <lineage>
        <taxon>Bacteria</taxon>
        <taxon>Pseudomonadati</taxon>
        <taxon>Bacteroidota</taxon>
        <taxon>Cytophagia</taxon>
        <taxon>Cytophagales</taxon>
        <taxon>Flammeovirgaceae</taxon>
        <taxon>Flammeovirga</taxon>
    </lineage>
</organism>
<dbReference type="Pfam" id="PF02518">
    <property type="entry name" value="HATPase_c"/>
    <property type="match status" value="1"/>
</dbReference>
<dbReference type="OrthoDB" id="9810447at2"/>
<dbReference type="InterPro" id="IPR003661">
    <property type="entry name" value="HisK_dim/P_dom"/>
</dbReference>
<dbReference type="InterPro" id="IPR036890">
    <property type="entry name" value="HATPase_C_sf"/>
</dbReference>
<proteinExistence type="predicted"/>
<evidence type="ECO:0000256" key="8">
    <source>
        <dbReference type="SAM" id="Coils"/>
    </source>
</evidence>
<gene>
    <name evidence="11" type="ORF">EI427_05165</name>
</gene>
<dbReference type="InterPro" id="IPR036097">
    <property type="entry name" value="HisK_dim/P_sf"/>
</dbReference>
<keyword evidence="8" id="KW-0175">Coiled coil</keyword>
<dbReference type="PROSITE" id="PS50005">
    <property type="entry name" value="TPR"/>
    <property type="match status" value="2"/>
</dbReference>
<keyword evidence="9" id="KW-1133">Transmembrane helix</keyword>
<dbReference type="InterPro" id="IPR011990">
    <property type="entry name" value="TPR-like_helical_dom_sf"/>
</dbReference>
<dbReference type="InterPro" id="IPR019734">
    <property type="entry name" value="TPR_rpt"/>
</dbReference>
<comment type="catalytic activity">
    <reaction evidence="1">
        <text>ATP + protein L-histidine = ADP + protein N-phospho-L-histidine.</text>
        <dbReference type="EC" id="2.7.13.3"/>
    </reaction>
</comment>
<protein>
    <recommendedName>
        <fullName evidence="2">histidine kinase</fullName>
        <ecNumber evidence="2">2.7.13.3</ecNumber>
    </recommendedName>
</protein>
<dbReference type="InterPro" id="IPR003594">
    <property type="entry name" value="HATPase_dom"/>
</dbReference>
<dbReference type="PANTHER" id="PTHR43711:SF1">
    <property type="entry name" value="HISTIDINE KINASE 1"/>
    <property type="match status" value="1"/>
</dbReference>
<evidence type="ECO:0000256" key="5">
    <source>
        <dbReference type="ARBA" id="ARBA00022777"/>
    </source>
</evidence>
<evidence type="ECO:0000256" key="3">
    <source>
        <dbReference type="ARBA" id="ARBA00022553"/>
    </source>
</evidence>
<dbReference type="SMART" id="SM00387">
    <property type="entry name" value="HATPase_c"/>
    <property type="match status" value="1"/>
</dbReference>
<dbReference type="SUPFAM" id="SSF48452">
    <property type="entry name" value="TPR-like"/>
    <property type="match status" value="2"/>
</dbReference>
<feature type="coiled-coil region" evidence="8">
    <location>
        <begin position="386"/>
        <end position="427"/>
    </location>
</feature>
<keyword evidence="3" id="KW-0597">Phosphoprotein</keyword>
<dbReference type="Gene3D" id="3.30.565.10">
    <property type="entry name" value="Histidine kinase-like ATPase, C-terminal domain"/>
    <property type="match status" value="1"/>
</dbReference>
<keyword evidence="9" id="KW-0812">Transmembrane</keyword>
<dbReference type="CDD" id="cd00082">
    <property type="entry name" value="HisKA"/>
    <property type="match status" value="1"/>
</dbReference>
<evidence type="ECO:0000313" key="12">
    <source>
        <dbReference type="Proteomes" id="UP000267268"/>
    </source>
</evidence>
<evidence type="ECO:0000313" key="11">
    <source>
        <dbReference type="EMBL" id="AZQ61642.1"/>
    </source>
</evidence>
<dbReference type="Gene3D" id="1.25.40.10">
    <property type="entry name" value="Tetratricopeptide repeat domain"/>
    <property type="match status" value="2"/>
</dbReference>
<feature type="repeat" description="TPR" evidence="7">
    <location>
        <begin position="87"/>
        <end position="120"/>
    </location>
</feature>
<evidence type="ECO:0000256" key="1">
    <source>
        <dbReference type="ARBA" id="ARBA00000085"/>
    </source>
</evidence>
<dbReference type="PROSITE" id="PS50109">
    <property type="entry name" value="HIS_KIN"/>
    <property type="match status" value="1"/>
</dbReference>
<keyword evidence="5" id="KW-0418">Kinase</keyword>
<keyword evidence="4" id="KW-0808">Transferase</keyword>
<dbReference type="FunFam" id="3.30.565.10:FF:000006">
    <property type="entry name" value="Sensor histidine kinase WalK"/>
    <property type="match status" value="1"/>
</dbReference>
<evidence type="ECO:0000256" key="4">
    <source>
        <dbReference type="ARBA" id="ARBA00022679"/>
    </source>
</evidence>
<keyword evidence="6" id="KW-0902">Two-component regulatory system</keyword>
<evidence type="ECO:0000256" key="7">
    <source>
        <dbReference type="PROSITE-ProRule" id="PRU00339"/>
    </source>
</evidence>
<evidence type="ECO:0000256" key="6">
    <source>
        <dbReference type="ARBA" id="ARBA00023012"/>
    </source>
</evidence>
<dbReference type="InterPro" id="IPR050736">
    <property type="entry name" value="Sensor_HK_Regulatory"/>
</dbReference>
<dbReference type="SUPFAM" id="SSF47384">
    <property type="entry name" value="Homodimeric domain of signal transducing histidine kinase"/>
    <property type="match status" value="1"/>
</dbReference>
<dbReference type="InterPro" id="IPR004358">
    <property type="entry name" value="Sig_transdc_His_kin-like_C"/>
</dbReference>
<evidence type="ECO:0000256" key="2">
    <source>
        <dbReference type="ARBA" id="ARBA00012438"/>
    </source>
</evidence>
<dbReference type="SUPFAM" id="SSF55874">
    <property type="entry name" value="ATPase domain of HSP90 chaperone/DNA topoisomerase II/histidine kinase"/>
    <property type="match status" value="1"/>
</dbReference>
<keyword evidence="7" id="KW-0802">TPR repeat</keyword>
<evidence type="ECO:0000256" key="9">
    <source>
        <dbReference type="SAM" id="Phobius"/>
    </source>
</evidence>
<dbReference type="Proteomes" id="UP000267268">
    <property type="component" value="Chromosome 1"/>
</dbReference>
<dbReference type="KEGG" id="fll:EI427_05165"/>
<dbReference type="GO" id="GO:0000155">
    <property type="term" value="F:phosphorelay sensor kinase activity"/>
    <property type="evidence" value="ECO:0007669"/>
    <property type="project" value="InterPro"/>
</dbReference>
<keyword evidence="9" id="KW-0472">Membrane</keyword>
<reference evidence="11 12" key="1">
    <citation type="submission" date="2018-12" db="EMBL/GenBank/DDBJ databases">
        <title>Flammeovirga pectinis sp. nov., isolated from the gut of the Korean scallop, Patinopecten yessoensis.</title>
        <authorList>
            <person name="Bae J.-W."/>
            <person name="Jeong Y.-S."/>
            <person name="Kang W."/>
        </authorList>
    </citation>
    <scope>NUCLEOTIDE SEQUENCE [LARGE SCALE GENOMIC DNA]</scope>
    <source>
        <strain evidence="11 12">L12M1</strain>
    </source>
</reference>
<keyword evidence="12" id="KW-1185">Reference proteome</keyword>
<dbReference type="SMART" id="SM00028">
    <property type="entry name" value="TPR"/>
    <property type="match status" value="6"/>
</dbReference>
<dbReference type="SMART" id="SM00388">
    <property type="entry name" value="HisKA"/>
    <property type="match status" value="1"/>
</dbReference>
<dbReference type="RefSeq" id="WP_126612334.1">
    <property type="nucleotide sequence ID" value="NZ_CP034562.1"/>
</dbReference>
<dbReference type="AlphaFoldDB" id="A0A3S9P0E0"/>
<accession>A0A3S9P0E0</accession>
<sequence>MKNYYLLSVLFLSSLLSYAEIDSIQFQRSNIDSLQNEVRFHEENPNYLSNLLRLSGLYLNTDLDSSIYYAEKAISFASKLNDTNVLEKAYRAKGVAYYYKAEYSDALRFYFEALNISEKEDDPNTVNSTVQNIGKIYEVQQEYDKALEYYSRGLELLNDTSSPKLTALAYSNMANILNYKKEYVKALSYHEKAIIIRKKDDNTFLPYSYNDIAIVYRNLGNLGEAIKAYKLSYSSLKALNEKRGLAGVSNNISSLYLELGRLDSALKYAKQSYQLAYQIHAKHELMGASYQLSELYERKGNFREALKYERQSSELYDSLFTQEKMREVATLETQVKFNEERAKSQLLREQQKAKMDQQVVLTIAAIIVCFLLIGVIMIFMKERSKQNILNKKLVAANNLLQEQQEELAKKNKEGKEHNDRLNTLNEEKNHLIGVVAHDLRNPLTSAMSLSQLLMQELDGDNEECIQGVSNALNRMNEMITRILDVKAIEAGHLNLMQSEFELDIIVEGVVDGCKHTAEEKSIRVHQKLKPVQVYADPHCVKQVLDNLLSNAIKFSPKTKNIFVEIDQVDNEVTVSIIDEGPGISIEDQEKMFGKFQRLSAKPTNGESSTGLGLSIAKKFMDVMNGKLECKSTLGKGSTFTATLPLKVTQENGMKQVCN</sequence>
<dbReference type="Gene3D" id="1.10.287.130">
    <property type="match status" value="1"/>
</dbReference>
<feature type="repeat" description="TPR" evidence="7">
    <location>
        <begin position="127"/>
        <end position="160"/>
    </location>
</feature>
<name>A0A3S9P0E0_9BACT</name>
<dbReference type="PRINTS" id="PR00344">
    <property type="entry name" value="BCTRLSENSOR"/>
</dbReference>
<dbReference type="PANTHER" id="PTHR43711">
    <property type="entry name" value="TWO-COMPONENT HISTIDINE KINASE"/>
    <property type="match status" value="1"/>
</dbReference>
<dbReference type="EC" id="2.7.13.3" evidence="2"/>
<dbReference type="InterPro" id="IPR005467">
    <property type="entry name" value="His_kinase_dom"/>
</dbReference>
<evidence type="ECO:0000259" key="10">
    <source>
        <dbReference type="PROSITE" id="PS50109"/>
    </source>
</evidence>
<feature type="domain" description="Histidine kinase" evidence="10">
    <location>
        <begin position="434"/>
        <end position="647"/>
    </location>
</feature>
<dbReference type="Pfam" id="PF00512">
    <property type="entry name" value="HisKA"/>
    <property type="match status" value="1"/>
</dbReference>
<feature type="transmembrane region" description="Helical" evidence="9">
    <location>
        <begin position="359"/>
        <end position="380"/>
    </location>
</feature>